<proteinExistence type="predicted"/>
<sequence>MVIRTATISTPHPQARPQTSKNHSVPRVAKKKKCQPDETLQGHSNVPDKYVMTLRRTGHCPEWPRKDKEEEDAGVKVWSCFEIGHSMGVIHLRGIGHFGLGKWGFFGGMIF</sequence>
<protein>
    <submittedName>
        <fullName evidence="2">Uncharacterized protein</fullName>
    </submittedName>
</protein>
<dbReference type="EMBL" id="JAFNEN010000010">
    <property type="protein sequence ID" value="KAG8200995.1"/>
    <property type="molecule type" value="Genomic_DNA"/>
</dbReference>
<dbReference type="AlphaFoldDB" id="A0AAV6VX46"/>
<evidence type="ECO:0000256" key="1">
    <source>
        <dbReference type="SAM" id="MobiDB-lite"/>
    </source>
</evidence>
<accession>A0AAV6VX46</accession>
<feature type="region of interest" description="Disordered" evidence="1">
    <location>
        <begin position="1"/>
        <end position="48"/>
    </location>
</feature>
<organism evidence="2 3">
    <name type="scientific">Oedothorax gibbosus</name>
    <dbReference type="NCBI Taxonomy" id="931172"/>
    <lineage>
        <taxon>Eukaryota</taxon>
        <taxon>Metazoa</taxon>
        <taxon>Ecdysozoa</taxon>
        <taxon>Arthropoda</taxon>
        <taxon>Chelicerata</taxon>
        <taxon>Arachnida</taxon>
        <taxon>Araneae</taxon>
        <taxon>Araneomorphae</taxon>
        <taxon>Entelegynae</taxon>
        <taxon>Araneoidea</taxon>
        <taxon>Linyphiidae</taxon>
        <taxon>Erigoninae</taxon>
        <taxon>Oedothorax</taxon>
    </lineage>
</organism>
<evidence type="ECO:0000313" key="2">
    <source>
        <dbReference type="EMBL" id="KAG8200995.1"/>
    </source>
</evidence>
<gene>
    <name evidence="2" type="ORF">JTE90_021458</name>
</gene>
<keyword evidence="3" id="KW-1185">Reference proteome</keyword>
<feature type="compositionally biased region" description="Polar residues" evidence="1">
    <location>
        <begin position="1"/>
        <end position="23"/>
    </location>
</feature>
<dbReference type="Proteomes" id="UP000827092">
    <property type="component" value="Unassembled WGS sequence"/>
</dbReference>
<evidence type="ECO:0000313" key="3">
    <source>
        <dbReference type="Proteomes" id="UP000827092"/>
    </source>
</evidence>
<reference evidence="2 3" key="1">
    <citation type="journal article" date="2022" name="Nat. Ecol. Evol.">
        <title>A masculinizing supergene underlies an exaggerated male reproductive morph in a spider.</title>
        <authorList>
            <person name="Hendrickx F."/>
            <person name="De Corte Z."/>
            <person name="Sonet G."/>
            <person name="Van Belleghem S.M."/>
            <person name="Kostlbacher S."/>
            <person name="Vangestel C."/>
        </authorList>
    </citation>
    <scope>NUCLEOTIDE SEQUENCE [LARGE SCALE GENOMIC DNA]</scope>
    <source>
        <strain evidence="2">W744_W776</strain>
    </source>
</reference>
<comment type="caution">
    <text evidence="2">The sequence shown here is derived from an EMBL/GenBank/DDBJ whole genome shotgun (WGS) entry which is preliminary data.</text>
</comment>
<name>A0AAV6VX46_9ARAC</name>